<evidence type="ECO:0000256" key="3">
    <source>
        <dbReference type="SAM" id="MobiDB-lite"/>
    </source>
</evidence>
<keyword evidence="4" id="KW-0808">Transferase</keyword>
<evidence type="ECO:0000256" key="1">
    <source>
        <dbReference type="ARBA" id="ARBA00022737"/>
    </source>
</evidence>
<keyword evidence="5" id="KW-1185">Reference proteome</keyword>
<feature type="region of interest" description="Disordered" evidence="3">
    <location>
        <begin position="372"/>
        <end position="392"/>
    </location>
</feature>
<dbReference type="Proteomes" id="UP001363151">
    <property type="component" value="Unassembled WGS sequence"/>
</dbReference>
<organism evidence="4 5">
    <name type="scientific">Aureococcus anophagefferens</name>
    <name type="common">Harmful bloom alga</name>
    <dbReference type="NCBI Taxonomy" id="44056"/>
    <lineage>
        <taxon>Eukaryota</taxon>
        <taxon>Sar</taxon>
        <taxon>Stramenopiles</taxon>
        <taxon>Ochrophyta</taxon>
        <taxon>Pelagophyceae</taxon>
        <taxon>Pelagomonadales</taxon>
        <taxon>Pelagomonadaceae</taxon>
        <taxon>Aureococcus</taxon>
    </lineage>
</organism>
<proteinExistence type="predicted"/>
<evidence type="ECO:0000313" key="4">
    <source>
        <dbReference type="EMBL" id="KAK7250322.1"/>
    </source>
</evidence>
<evidence type="ECO:0000256" key="2">
    <source>
        <dbReference type="ARBA" id="ARBA00022803"/>
    </source>
</evidence>
<dbReference type="Gene3D" id="1.25.40.10">
    <property type="entry name" value="Tetratricopeptide repeat domain"/>
    <property type="match status" value="2"/>
</dbReference>
<comment type="caution">
    <text evidence="4">The sequence shown here is derived from an EMBL/GenBank/DDBJ whole genome shotgun (WGS) entry which is preliminary data.</text>
</comment>
<dbReference type="InterPro" id="IPR050498">
    <property type="entry name" value="Ycf3"/>
</dbReference>
<name>A0ABR1GBA8_AURAN</name>
<feature type="compositionally biased region" description="Basic residues" evidence="3">
    <location>
        <begin position="471"/>
        <end position="487"/>
    </location>
</feature>
<keyword evidence="4" id="KW-0328">Glycosyltransferase</keyword>
<dbReference type="GO" id="GO:0016757">
    <property type="term" value="F:glycosyltransferase activity"/>
    <property type="evidence" value="ECO:0007669"/>
    <property type="project" value="UniProtKB-KW"/>
</dbReference>
<dbReference type="SMART" id="SM00028">
    <property type="entry name" value="TPR"/>
    <property type="match status" value="6"/>
</dbReference>
<protein>
    <submittedName>
        <fullName evidence="4">Protein N-acetylglucosaminyltransferase</fullName>
    </submittedName>
</protein>
<dbReference type="InterPro" id="IPR011990">
    <property type="entry name" value="TPR-like_helical_dom_sf"/>
</dbReference>
<dbReference type="PANTHER" id="PTHR44858:SF1">
    <property type="entry name" value="UDP-N-ACETYLGLUCOSAMINE--PEPTIDE N-ACETYLGLUCOSAMINYLTRANSFERASE SPINDLY-RELATED"/>
    <property type="match status" value="1"/>
</dbReference>
<accession>A0ABR1GBA8</accession>
<dbReference type="PANTHER" id="PTHR44858">
    <property type="entry name" value="TETRATRICOPEPTIDE REPEAT PROTEIN 6"/>
    <property type="match status" value="1"/>
</dbReference>
<feature type="region of interest" description="Disordered" evidence="3">
    <location>
        <begin position="467"/>
        <end position="487"/>
    </location>
</feature>
<evidence type="ECO:0000313" key="5">
    <source>
        <dbReference type="Proteomes" id="UP001363151"/>
    </source>
</evidence>
<reference evidence="4 5" key="1">
    <citation type="submission" date="2024-03" db="EMBL/GenBank/DDBJ databases">
        <title>Aureococcus anophagefferens CCMP1851 and Kratosvirus quantuckense: Draft genome of a second virus-susceptible host strain in the model system.</title>
        <authorList>
            <person name="Chase E."/>
            <person name="Truchon A.R."/>
            <person name="Schepens W."/>
            <person name="Wilhelm S.W."/>
        </authorList>
    </citation>
    <scope>NUCLEOTIDE SEQUENCE [LARGE SCALE GENOMIC DNA]</scope>
    <source>
        <strain evidence="4 5">CCMP1851</strain>
    </source>
</reference>
<gene>
    <name evidence="4" type="ORF">SO694_00007357</name>
</gene>
<keyword evidence="1" id="KW-0677">Repeat</keyword>
<keyword evidence="2" id="KW-0802">TPR repeat</keyword>
<dbReference type="EMBL" id="JBBJCI010000037">
    <property type="protein sequence ID" value="KAK7250322.1"/>
    <property type="molecule type" value="Genomic_DNA"/>
</dbReference>
<sequence>MAPFARASSPTPGGALLKRAPYLETEEQAAQQPHRTYYYRQNHGEAGCEASIARCTAELASASGEVARALRRERAGYHARAGSYDAALADYSAGAELSVGDLDRRRRVRGAAPGARRGAGEIGADGRGHRRLHAVPRRGAEPRVQRSARAPCRNKLGDFASAIDDYQRALALDEARDPKGALGEKRPSLALGADAYAAARERALRGDGGGNARKTAVARAAVAEAVAEEAVAGRRVAVAARRRGAPAGVALRRSGDLVGASTPVAEALPRADRAFALDALGDLPRAVLDYTAAIAIDASHALAWYNRGIARSLRGAEARCFSGALRARRPGARATRARANRAYARRKLGHYGDAAADYALALKAALADGPERAPAADDAGADDARRRPADAPSGDVAVAKLYNARAYCLAKMDDFHGAVDDYSAALEHDADNTHALHNRGISRDRLGLDALAMADFNRVLDIEQKQAAAKRAAKEKRSSSRRSHSPP</sequence>
<dbReference type="SUPFAM" id="SSF48452">
    <property type="entry name" value="TPR-like"/>
    <property type="match status" value="2"/>
</dbReference>
<dbReference type="InterPro" id="IPR019734">
    <property type="entry name" value="TPR_rpt"/>
</dbReference>